<proteinExistence type="predicted"/>
<dbReference type="AlphaFoldDB" id="A0AAE1FHF0"/>
<evidence type="ECO:0000256" key="1">
    <source>
        <dbReference type="SAM" id="MobiDB-lite"/>
    </source>
</evidence>
<organism evidence="2 3">
    <name type="scientific">Petrolisthes cinctipes</name>
    <name type="common">Flat porcelain crab</name>
    <dbReference type="NCBI Taxonomy" id="88211"/>
    <lineage>
        <taxon>Eukaryota</taxon>
        <taxon>Metazoa</taxon>
        <taxon>Ecdysozoa</taxon>
        <taxon>Arthropoda</taxon>
        <taxon>Crustacea</taxon>
        <taxon>Multicrustacea</taxon>
        <taxon>Malacostraca</taxon>
        <taxon>Eumalacostraca</taxon>
        <taxon>Eucarida</taxon>
        <taxon>Decapoda</taxon>
        <taxon>Pleocyemata</taxon>
        <taxon>Anomura</taxon>
        <taxon>Galatheoidea</taxon>
        <taxon>Porcellanidae</taxon>
        <taxon>Petrolisthes</taxon>
    </lineage>
</organism>
<feature type="region of interest" description="Disordered" evidence="1">
    <location>
        <begin position="50"/>
        <end position="69"/>
    </location>
</feature>
<dbReference type="EMBL" id="JAWQEG010002245">
    <property type="protein sequence ID" value="KAK3873242.1"/>
    <property type="molecule type" value="Genomic_DNA"/>
</dbReference>
<name>A0AAE1FHF0_PETCI</name>
<accession>A0AAE1FHF0</accession>
<comment type="caution">
    <text evidence="2">The sequence shown here is derived from an EMBL/GenBank/DDBJ whole genome shotgun (WGS) entry which is preliminary data.</text>
</comment>
<keyword evidence="3" id="KW-1185">Reference proteome</keyword>
<gene>
    <name evidence="2" type="ORF">Pcinc_021743</name>
</gene>
<sequence length="120" mass="12812">MWESPGVAVSEMVVVAGAEHHGARLGCDAFSPNLPGAALHHHTTLSVRSSGFLGSRRSRQTGRQAGRQAGRCAEWSAGHVLFSIPSQGVGASSPFMVFFSLESREVRRPLMQISPRGLNS</sequence>
<evidence type="ECO:0000313" key="3">
    <source>
        <dbReference type="Proteomes" id="UP001286313"/>
    </source>
</evidence>
<evidence type="ECO:0000313" key="2">
    <source>
        <dbReference type="EMBL" id="KAK3873242.1"/>
    </source>
</evidence>
<protein>
    <submittedName>
        <fullName evidence="2">Uncharacterized protein</fullName>
    </submittedName>
</protein>
<dbReference type="Proteomes" id="UP001286313">
    <property type="component" value="Unassembled WGS sequence"/>
</dbReference>
<reference evidence="2" key="1">
    <citation type="submission" date="2023-10" db="EMBL/GenBank/DDBJ databases">
        <title>Genome assemblies of two species of porcelain crab, Petrolisthes cinctipes and Petrolisthes manimaculis (Anomura: Porcellanidae).</title>
        <authorList>
            <person name="Angst P."/>
        </authorList>
    </citation>
    <scope>NUCLEOTIDE SEQUENCE</scope>
    <source>
        <strain evidence="2">PB745_01</strain>
        <tissue evidence="2">Gill</tissue>
    </source>
</reference>